<evidence type="ECO:0000256" key="5">
    <source>
        <dbReference type="SAM" id="Phobius"/>
    </source>
</evidence>
<feature type="transmembrane region" description="Helical" evidence="5">
    <location>
        <begin position="335"/>
        <end position="357"/>
    </location>
</feature>
<feature type="transmembrane region" description="Helical" evidence="5">
    <location>
        <begin position="276"/>
        <end position="296"/>
    </location>
</feature>
<proteinExistence type="predicted"/>
<sequence>MADGGLIAIKIVFIVLIFVMAFVSGILPTIIPWCKKSADVLGIANAFSGGVFLAIAFLHILPETTHEFDEFMEDHDHSEYHVDWLRHGDEEENFPLPFALAFVGYAFILLIDKVIFDTHSLMGDHGHAHGHSHGGSPEQHLLPEGRKHRKEDYQKLLSDASGCNDCINSSEIVEDEDTNRIQTKFVACMDHALNKSDRLQKSKSGTFSHNDDGLEGEQEDMFTDKTKIRLENEIEERGKKGRCSCNLTPIVLMIALSAHSVFEGIATGMIKDTSKLWTFVIAITAHKWAAAMSLGISMAKNFKNQTGTMYIILTIFCFATPLGILIGMIVSTQSVIVNIIFSSLAAGTFVYIACSEVIVEEFAINKYKWIKMVTFLLGATLIVLLGLLE</sequence>
<reference evidence="6" key="1">
    <citation type="submission" date="2023-07" db="EMBL/GenBank/DDBJ databases">
        <authorList>
            <consortium name="AG Swart"/>
            <person name="Singh M."/>
            <person name="Singh A."/>
            <person name="Seah K."/>
            <person name="Emmerich C."/>
        </authorList>
    </citation>
    <scope>NUCLEOTIDE SEQUENCE</scope>
    <source>
        <strain evidence="6">DP1</strain>
    </source>
</reference>
<dbReference type="Pfam" id="PF02535">
    <property type="entry name" value="Zip"/>
    <property type="match status" value="1"/>
</dbReference>
<dbReference type="AlphaFoldDB" id="A0AAD1URI8"/>
<dbReference type="InterPro" id="IPR003689">
    <property type="entry name" value="ZIP"/>
</dbReference>
<comment type="subcellular location">
    <subcellularLocation>
        <location evidence="1">Membrane</location>
        <topology evidence="1">Multi-pass membrane protein</topology>
    </subcellularLocation>
</comment>
<organism evidence="6 7">
    <name type="scientific">Euplotes crassus</name>
    <dbReference type="NCBI Taxonomy" id="5936"/>
    <lineage>
        <taxon>Eukaryota</taxon>
        <taxon>Sar</taxon>
        <taxon>Alveolata</taxon>
        <taxon>Ciliophora</taxon>
        <taxon>Intramacronucleata</taxon>
        <taxon>Spirotrichea</taxon>
        <taxon>Hypotrichia</taxon>
        <taxon>Euplotida</taxon>
        <taxon>Euplotidae</taxon>
        <taxon>Moneuplotes</taxon>
    </lineage>
</organism>
<evidence type="ECO:0000313" key="7">
    <source>
        <dbReference type="Proteomes" id="UP001295684"/>
    </source>
</evidence>
<feature type="transmembrane region" description="Helical" evidence="5">
    <location>
        <begin position="369"/>
        <end position="388"/>
    </location>
</feature>
<evidence type="ECO:0000256" key="4">
    <source>
        <dbReference type="ARBA" id="ARBA00023136"/>
    </source>
</evidence>
<keyword evidence="2 5" id="KW-0812">Transmembrane</keyword>
<accession>A0AAD1URI8</accession>
<keyword evidence="3 5" id="KW-1133">Transmembrane helix</keyword>
<evidence type="ECO:0000256" key="2">
    <source>
        <dbReference type="ARBA" id="ARBA00022692"/>
    </source>
</evidence>
<comment type="caution">
    <text evidence="6">The sequence shown here is derived from an EMBL/GenBank/DDBJ whole genome shotgun (WGS) entry which is preliminary data.</text>
</comment>
<keyword evidence="7" id="KW-1185">Reference proteome</keyword>
<feature type="transmembrane region" description="Helical" evidence="5">
    <location>
        <begin position="40"/>
        <end position="61"/>
    </location>
</feature>
<keyword evidence="4 5" id="KW-0472">Membrane</keyword>
<feature type="transmembrane region" description="Helical" evidence="5">
    <location>
        <begin position="6"/>
        <end position="28"/>
    </location>
</feature>
<dbReference type="GO" id="GO:0016020">
    <property type="term" value="C:membrane"/>
    <property type="evidence" value="ECO:0007669"/>
    <property type="project" value="UniProtKB-SubCell"/>
</dbReference>
<dbReference type="GO" id="GO:0005385">
    <property type="term" value="F:zinc ion transmembrane transporter activity"/>
    <property type="evidence" value="ECO:0007669"/>
    <property type="project" value="TreeGrafter"/>
</dbReference>
<protein>
    <submittedName>
        <fullName evidence="6">Uncharacterized protein</fullName>
    </submittedName>
</protein>
<dbReference type="EMBL" id="CAMPGE010013129">
    <property type="protein sequence ID" value="CAI2371872.1"/>
    <property type="molecule type" value="Genomic_DNA"/>
</dbReference>
<name>A0AAD1URI8_EUPCR</name>
<evidence type="ECO:0000313" key="6">
    <source>
        <dbReference type="EMBL" id="CAI2371872.1"/>
    </source>
</evidence>
<evidence type="ECO:0000256" key="3">
    <source>
        <dbReference type="ARBA" id="ARBA00022989"/>
    </source>
</evidence>
<dbReference type="PANTHER" id="PTHR11040:SF140">
    <property type="entry name" value="ZRT (ZRT), IRT- (IRT-) LIKE PROTEIN TRANSPORTER"/>
    <property type="match status" value="1"/>
</dbReference>
<evidence type="ECO:0000256" key="1">
    <source>
        <dbReference type="ARBA" id="ARBA00004141"/>
    </source>
</evidence>
<dbReference type="PANTHER" id="PTHR11040">
    <property type="entry name" value="ZINC/IRON TRANSPORTER"/>
    <property type="match status" value="1"/>
</dbReference>
<gene>
    <name evidence="6" type="ORF">ECRASSUSDP1_LOCUS13197</name>
</gene>
<dbReference type="Proteomes" id="UP001295684">
    <property type="component" value="Unassembled WGS sequence"/>
</dbReference>
<feature type="transmembrane region" description="Helical" evidence="5">
    <location>
        <begin position="308"/>
        <end position="329"/>
    </location>
</feature>
<feature type="transmembrane region" description="Helical" evidence="5">
    <location>
        <begin position="94"/>
        <end position="111"/>
    </location>
</feature>